<accession>A0A645DI62</accession>
<reference evidence="2" key="1">
    <citation type="submission" date="2019-08" db="EMBL/GenBank/DDBJ databases">
        <authorList>
            <person name="Kucharzyk K."/>
            <person name="Murdoch R.W."/>
            <person name="Higgins S."/>
            <person name="Loffler F."/>
        </authorList>
    </citation>
    <scope>NUCLEOTIDE SEQUENCE</scope>
</reference>
<evidence type="ECO:0000313" key="2">
    <source>
        <dbReference type="EMBL" id="MPM89170.1"/>
    </source>
</evidence>
<dbReference type="GO" id="GO:0019829">
    <property type="term" value="F:ATPase-coupled monoatomic cation transmembrane transporter activity"/>
    <property type="evidence" value="ECO:0007669"/>
    <property type="project" value="InterPro"/>
</dbReference>
<dbReference type="SUPFAM" id="SSF55008">
    <property type="entry name" value="HMA, heavy metal-associated domain"/>
    <property type="match status" value="1"/>
</dbReference>
<dbReference type="AlphaFoldDB" id="A0A645DI62"/>
<dbReference type="InterPro" id="IPR036163">
    <property type="entry name" value="HMA_dom_sf"/>
</dbReference>
<dbReference type="Pfam" id="PF00403">
    <property type="entry name" value="HMA"/>
    <property type="match status" value="1"/>
</dbReference>
<dbReference type="EMBL" id="VSSQ01036645">
    <property type="protein sequence ID" value="MPM89170.1"/>
    <property type="molecule type" value="Genomic_DNA"/>
</dbReference>
<dbReference type="InterPro" id="IPR027256">
    <property type="entry name" value="P-typ_ATPase_IB"/>
</dbReference>
<feature type="domain" description="HMA" evidence="1">
    <location>
        <begin position="1"/>
        <end position="70"/>
    </location>
</feature>
<dbReference type="GO" id="GO:0046872">
    <property type="term" value="F:metal ion binding"/>
    <property type="evidence" value="ECO:0007669"/>
    <property type="project" value="InterPro"/>
</dbReference>
<dbReference type="CDD" id="cd00371">
    <property type="entry name" value="HMA"/>
    <property type="match status" value="1"/>
</dbReference>
<comment type="caution">
    <text evidence="2">The sequence shown here is derived from an EMBL/GenBank/DDBJ whole genome shotgun (WGS) entry which is preliminary data.</text>
</comment>
<evidence type="ECO:0000259" key="1">
    <source>
        <dbReference type="PROSITE" id="PS50846"/>
    </source>
</evidence>
<name>A0A645DI62_9ZZZZ</name>
<dbReference type="Gene3D" id="3.30.70.100">
    <property type="match status" value="1"/>
</dbReference>
<proteinExistence type="predicted"/>
<dbReference type="GO" id="GO:0016020">
    <property type="term" value="C:membrane"/>
    <property type="evidence" value="ECO:0007669"/>
    <property type="project" value="InterPro"/>
</dbReference>
<protein>
    <recommendedName>
        <fullName evidence="1">HMA domain-containing protein</fullName>
    </recommendedName>
</protein>
<dbReference type="PRINTS" id="PR00941">
    <property type="entry name" value="CDATPASE"/>
</dbReference>
<dbReference type="PROSITE" id="PS50846">
    <property type="entry name" value="HMA_2"/>
    <property type="match status" value="1"/>
</dbReference>
<gene>
    <name evidence="2" type="ORF">SDC9_136278</name>
</gene>
<dbReference type="InterPro" id="IPR006121">
    <property type="entry name" value="HMA_dom"/>
</dbReference>
<organism evidence="2">
    <name type="scientific">bioreactor metagenome</name>
    <dbReference type="NCBI Taxonomy" id="1076179"/>
    <lineage>
        <taxon>unclassified sequences</taxon>
        <taxon>metagenomes</taxon>
        <taxon>ecological metagenomes</taxon>
    </lineage>
</organism>
<sequence>MKKQFRLEGLDCANCAAKMEKDIGALSGVTTASVNHMTTKLVFETAEGADIDYIVAEAEKIVHKYEPEVVMKRA</sequence>